<dbReference type="EMBL" id="JADPRT010000007">
    <property type="protein sequence ID" value="MBF9070147.1"/>
    <property type="molecule type" value="Genomic_DNA"/>
</dbReference>
<accession>A0A931B653</accession>
<name>A0A931B653_9ACTN</name>
<keyword evidence="2" id="KW-0560">Oxidoreductase</keyword>
<dbReference type="SUPFAM" id="SSF48264">
    <property type="entry name" value="Cytochrome P450"/>
    <property type="match status" value="1"/>
</dbReference>
<evidence type="ECO:0000313" key="4">
    <source>
        <dbReference type="Proteomes" id="UP000657385"/>
    </source>
</evidence>
<dbReference type="InterPro" id="IPR001128">
    <property type="entry name" value="Cyt_P450"/>
</dbReference>
<sequence>MRERAPLHRQELPDGRSFWSVTRYHDVCRVLGEHREFTSERGSLLHQLGTDDAASGLLLVATDPPRHTELRRPLNRMFSAAGLAATRERIRAAVRGILTPALDGGEWDLAECAAKLPMAVAAQVMDIPEEFWPDLVAWSAMAASPEDPAHAVPHGSPLLVAHHGLFDYFSREFDRRSGTPGDDAIRLLMTMRGGELSREEVVVNCYSVLLGANATTPHTVTGTLLALAERPWIYRRAAAEPAAIPGLVEEGLRWSSAASCFLRHAVRDVEIAGGLVPAGDPVAVWIGSANRDATVFRDPDSFDPTRGDNRHLAFGFGPHYCLGATMARITLRIFFEEFLGFFGEVEPAGEPVRLASNFVSGHTRVPLRTRVRRSLAWHTGERIEAPC</sequence>
<dbReference type="InterPro" id="IPR036396">
    <property type="entry name" value="Cyt_P450_sf"/>
</dbReference>
<dbReference type="GO" id="GO:0020037">
    <property type="term" value="F:heme binding"/>
    <property type="evidence" value="ECO:0007669"/>
    <property type="project" value="InterPro"/>
</dbReference>
<dbReference type="GO" id="GO:0004497">
    <property type="term" value="F:monooxygenase activity"/>
    <property type="evidence" value="ECO:0007669"/>
    <property type="project" value="UniProtKB-KW"/>
</dbReference>
<keyword evidence="2" id="KW-0479">Metal-binding</keyword>
<keyword evidence="2" id="KW-0408">Iron</keyword>
<dbReference type="AlphaFoldDB" id="A0A931B653"/>
<dbReference type="Pfam" id="PF00067">
    <property type="entry name" value="p450"/>
    <property type="match status" value="1"/>
</dbReference>
<dbReference type="Proteomes" id="UP000657385">
    <property type="component" value="Unassembled WGS sequence"/>
</dbReference>
<keyword evidence="2" id="KW-0503">Monooxygenase</keyword>
<dbReference type="PRINTS" id="PR00359">
    <property type="entry name" value="BP450"/>
</dbReference>
<organism evidence="3 4">
    <name type="scientific">Streptacidiphilus fuscans</name>
    <dbReference type="NCBI Taxonomy" id="2789292"/>
    <lineage>
        <taxon>Bacteria</taxon>
        <taxon>Bacillati</taxon>
        <taxon>Actinomycetota</taxon>
        <taxon>Actinomycetes</taxon>
        <taxon>Kitasatosporales</taxon>
        <taxon>Streptomycetaceae</taxon>
        <taxon>Streptacidiphilus</taxon>
    </lineage>
</organism>
<keyword evidence="4" id="KW-1185">Reference proteome</keyword>
<comment type="similarity">
    <text evidence="1 2">Belongs to the cytochrome P450 family.</text>
</comment>
<dbReference type="InterPro" id="IPR002397">
    <property type="entry name" value="Cyt_P450_B"/>
</dbReference>
<comment type="caution">
    <text evidence="3">The sequence shown here is derived from an EMBL/GenBank/DDBJ whole genome shotgun (WGS) entry which is preliminary data.</text>
</comment>
<gene>
    <name evidence="3" type="ORF">I2501_19155</name>
</gene>
<evidence type="ECO:0000256" key="1">
    <source>
        <dbReference type="ARBA" id="ARBA00010617"/>
    </source>
</evidence>
<dbReference type="PANTHER" id="PTHR46696">
    <property type="entry name" value="P450, PUTATIVE (EUROFUNG)-RELATED"/>
    <property type="match status" value="1"/>
</dbReference>
<dbReference type="PANTHER" id="PTHR46696:SF1">
    <property type="entry name" value="CYTOCHROME P450 YJIB-RELATED"/>
    <property type="match status" value="1"/>
</dbReference>
<dbReference type="InterPro" id="IPR017972">
    <property type="entry name" value="Cyt_P450_CS"/>
</dbReference>
<protein>
    <submittedName>
        <fullName evidence="3">Cytochrome P450</fullName>
    </submittedName>
</protein>
<dbReference type="GO" id="GO:0005506">
    <property type="term" value="F:iron ion binding"/>
    <property type="evidence" value="ECO:0007669"/>
    <property type="project" value="InterPro"/>
</dbReference>
<evidence type="ECO:0000313" key="3">
    <source>
        <dbReference type="EMBL" id="MBF9070147.1"/>
    </source>
</evidence>
<keyword evidence="2" id="KW-0349">Heme</keyword>
<dbReference type="PROSITE" id="PS00086">
    <property type="entry name" value="CYTOCHROME_P450"/>
    <property type="match status" value="1"/>
</dbReference>
<dbReference type="GO" id="GO:0016705">
    <property type="term" value="F:oxidoreductase activity, acting on paired donors, with incorporation or reduction of molecular oxygen"/>
    <property type="evidence" value="ECO:0007669"/>
    <property type="project" value="InterPro"/>
</dbReference>
<dbReference type="Gene3D" id="1.10.630.10">
    <property type="entry name" value="Cytochrome P450"/>
    <property type="match status" value="1"/>
</dbReference>
<reference evidence="3" key="1">
    <citation type="submission" date="2020-11" db="EMBL/GenBank/DDBJ databases">
        <title>Isolation and identification of active actinomycetes.</title>
        <authorList>
            <person name="Yu B."/>
        </authorList>
    </citation>
    <scope>NUCLEOTIDE SEQUENCE</scope>
    <source>
        <strain evidence="3">NEAU-YB345</strain>
    </source>
</reference>
<evidence type="ECO:0000256" key="2">
    <source>
        <dbReference type="RuleBase" id="RU000461"/>
    </source>
</evidence>
<proteinExistence type="inferred from homology"/>